<evidence type="ECO:0000259" key="9">
    <source>
        <dbReference type="PROSITE" id="PS50902"/>
    </source>
</evidence>
<dbReference type="NCBIfam" id="TIGR01752">
    <property type="entry name" value="flav_long"/>
    <property type="match status" value="1"/>
</dbReference>
<protein>
    <recommendedName>
        <fullName evidence="8">Flavodoxin</fullName>
    </recommendedName>
</protein>
<dbReference type="OMA" id="CENESWE"/>
<accession>A0A1Y3YJD3</accession>
<evidence type="ECO:0000256" key="5">
    <source>
        <dbReference type="ARBA" id="ARBA00022643"/>
    </source>
</evidence>
<comment type="function">
    <text evidence="8">Low-potential electron donor to a number of redox enzymes.</text>
</comment>
<dbReference type="InterPro" id="IPR010086">
    <property type="entry name" value="Flavodoxin_lc"/>
</dbReference>
<dbReference type="PIRSF" id="PIRSF038996">
    <property type="entry name" value="FldA"/>
    <property type="match status" value="1"/>
</dbReference>
<evidence type="ECO:0000256" key="7">
    <source>
        <dbReference type="ARBA" id="ARBA00023231"/>
    </source>
</evidence>
<dbReference type="EMBL" id="JAQMRD010000005">
    <property type="protein sequence ID" value="MDB9222403.1"/>
    <property type="molecule type" value="Genomic_DNA"/>
</dbReference>
<proteinExistence type="inferred from homology"/>
<evidence type="ECO:0000256" key="1">
    <source>
        <dbReference type="ARBA" id="ARBA00001917"/>
    </source>
</evidence>
<evidence type="ECO:0000313" key="12">
    <source>
        <dbReference type="Proteomes" id="UP000284243"/>
    </source>
</evidence>
<comment type="cofactor">
    <cofactor evidence="1 8">
        <name>FMN</name>
        <dbReference type="ChEBI" id="CHEBI:58210"/>
    </cofactor>
</comment>
<dbReference type="GO" id="GO:0009055">
    <property type="term" value="F:electron transfer activity"/>
    <property type="evidence" value="ECO:0007669"/>
    <property type="project" value="UniProtKB-UniRule"/>
</dbReference>
<keyword evidence="6 8" id="KW-0249">Electron transport</keyword>
<dbReference type="PROSITE" id="PS50902">
    <property type="entry name" value="FLAVODOXIN_LIKE"/>
    <property type="match status" value="1"/>
</dbReference>
<dbReference type="PANTHER" id="PTHR42809">
    <property type="entry name" value="FLAVODOXIN 2"/>
    <property type="match status" value="1"/>
</dbReference>
<dbReference type="NCBIfam" id="NF006738">
    <property type="entry name" value="PRK09267.1-4"/>
    <property type="match status" value="1"/>
</dbReference>
<evidence type="ECO:0000313" key="11">
    <source>
        <dbReference type="EMBL" id="RGU57702.1"/>
    </source>
</evidence>
<evidence type="ECO:0000256" key="8">
    <source>
        <dbReference type="PIRNR" id="PIRNR038996"/>
    </source>
</evidence>
<name>A0A1Y3YJD3_9BACT</name>
<comment type="similarity">
    <text evidence="2 8">Belongs to the flavodoxin family.</text>
</comment>
<evidence type="ECO:0000256" key="4">
    <source>
        <dbReference type="ARBA" id="ARBA00022630"/>
    </source>
</evidence>
<dbReference type="PROSITE" id="PS00201">
    <property type="entry name" value="FLAVODOXIN"/>
    <property type="match status" value="1"/>
</dbReference>
<dbReference type="Gene3D" id="3.40.50.360">
    <property type="match status" value="1"/>
</dbReference>
<keyword evidence="5 8" id="KW-0288">FMN</keyword>
<feature type="domain" description="Flavodoxin-like" evidence="9">
    <location>
        <begin position="4"/>
        <end position="164"/>
    </location>
</feature>
<dbReference type="GeneID" id="61274426"/>
<evidence type="ECO:0000313" key="10">
    <source>
        <dbReference type="EMBL" id="MDB9222403.1"/>
    </source>
</evidence>
<dbReference type="InterPro" id="IPR050619">
    <property type="entry name" value="Flavodoxin"/>
</dbReference>
<dbReference type="Pfam" id="PF00258">
    <property type="entry name" value="Flavodoxin_1"/>
    <property type="match status" value="1"/>
</dbReference>
<keyword evidence="7" id="KW-0535">Nitrogen fixation</keyword>
<dbReference type="InterPro" id="IPR001226">
    <property type="entry name" value="Flavodoxin_CS"/>
</dbReference>
<dbReference type="EMBL" id="QRYC01000004">
    <property type="protein sequence ID" value="RGU57702.1"/>
    <property type="molecule type" value="Genomic_DNA"/>
</dbReference>
<dbReference type="GO" id="GO:0010181">
    <property type="term" value="F:FMN binding"/>
    <property type="evidence" value="ECO:0007669"/>
    <property type="project" value="UniProtKB-UniRule"/>
</dbReference>
<dbReference type="Proteomes" id="UP000284243">
    <property type="component" value="Unassembled WGS sequence"/>
</dbReference>
<dbReference type="InterPro" id="IPR008254">
    <property type="entry name" value="Flavodoxin/NO_synth"/>
</dbReference>
<dbReference type="AlphaFoldDB" id="A0A1Y3YJD3"/>
<reference evidence="10" key="2">
    <citation type="submission" date="2023-01" db="EMBL/GenBank/DDBJ databases">
        <title>Human gut microbiome strain richness.</title>
        <authorList>
            <person name="Chen-Liaw A."/>
        </authorList>
    </citation>
    <scope>NUCLEOTIDE SEQUENCE</scope>
    <source>
        <strain evidence="10">RTP21484st1_B7_RTP21484_190118</strain>
    </source>
</reference>
<evidence type="ECO:0000256" key="3">
    <source>
        <dbReference type="ARBA" id="ARBA00022448"/>
    </source>
</evidence>
<dbReference type="NCBIfam" id="NF006739">
    <property type="entry name" value="PRK09267.1-5"/>
    <property type="match status" value="1"/>
</dbReference>
<organism evidence="11 12">
    <name type="scientific">Odoribacter splanchnicus</name>
    <dbReference type="NCBI Taxonomy" id="28118"/>
    <lineage>
        <taxon>Bacteria</taxon>
        <taxon>Pseudomonadati</taxon>
        <taxon>Bacteroidota</taxon>
        <taxon>Bacteroidia</taxon>
        <taxon>Bacteroidales</taxon>
        <taxon>Odoribacteraceae</taxon>
        <taxon>Odoribacter</taxon>
    </lineage>
</organism>
<evidence type="ECO:0000256" key="6">
    <source>
        <dbReference type="ARBA" id="ARBA00022982"/>
    </source>
</evidence>
<gene>
    <name evidence="10" type="primary">fldA</name>
    <name evidence="11" type="ORF">DWW57_04185</name>
    <name evidence="10" type="ORF">PN645_05200</name>
</gene>
<comment type="caution">
    <text evidence="11">The sequence shown here is derived from an EMBL/GenBank/DDBJ whole genome shotgun (WGS) entry which is preliminary data.</text>
</comment>
<dbReference type="Proteomes" id="UP001212263">
    <property type="component" value="Unassembled WGS sequence"/>
</dbReference>
<dbReference type="RefSeq" id="WP_013611469.1">
    <property type="nucleotide sequence ID" value="NZ_BAABYK010000001.1"/>
</dbReference>
<dbReference type="SUPFAM" id="SSF52218">
    <property type="entry name" value="Flavoproteins"/>
    <property type="match status" value="1"/>
</dbReference>
<evidence type="ECO:0000256" key="2">
    <source>
        <dbReference type="ARBA" id="ARBA00005267"/>
    </source>
</evidence>
<keyword evidence="4 8" id="KW-0285">Flavoprotein</keyword>
<dbReference type="PANTHER" id="PTHR42809:SF1">
    <property type="entry name" value="FLAVODOXIN 1"/>
    <property type="match status" value="1"/>
</dbReference>
<dbReference type="PRINTS" id="PR00369">
    <property type="entry name" value="FLAVODOXIN"/>
</dbReference>
<dbReference type="InterPro" id="IPR001094">
    <property type="entry name" value="Flavdoxin-like"/>
</dbReference>
<dbReference type="InterPro" id="IPR029039">
    <property type="entry name" value="Flavoprotein-like_sf"/>
</dbReference>
<sequence>MKKTGIFYGSTNGDTESVANKIAIQLGIGKEDVHNVADTTPHAVQPYEVLLLGCSTWGVGEMQDDWNDFLFKLKDMDLKNKTVALFGCGDSVSFSSSFCDALGVIYHELQHTGCTFTGEVDPSEYRFDGSGGVIDGKFVGLPIDDNNESDRTDTRIKKWTDRLKVTVLS</sequence>
<reference evidence="11 12" key="1">
    <citation type="submission" date="2018-08" db="EMBL/GenBank/DDBJ databases">
        <title>A genome reference for cultivated species of the human gut microbiota.</title>
        <authorList>
            <person name="Zou Y."/>
            <person name="Xue W."/>
            <person name="Luo G."/>
        </authorList>
    </citation>
    <scope>NUCLEOTIDE SEQUENCE [LARGE SCALE GENOMIC DNA]</scope>
    <source>
        <strain evidence="11 12">AF16-14</strain>
    </source>
</reference>
<keyword evidence="3 8" id="KW-0813">Transport</keyword>